<dbReference type="OMA" id="PPCPMHG"/>
<proteinExistence type="predicted"/>
<reference evidence="2 3" key="1">
    <citation type="journal article" date="2007" name="Nature">
        <title>Evolution of genes and genomes on the Drosophila phylogeny.</title>
        <authorList>
            <consortium name="Drosophila 12 Genomes Consortium"/>
            <person name="Clark A.G."/>
            <person name="Eisen M.B."/>
            <person name="Smith D.R."/>
            <person name="Bergman C.M."/>
            <person name="Oliver B."/>
            <person name="Markow T.A."/>
            <person name="Kaufman T.C."/>
            <person name="Kellis M."/>
            <person name="Gelbart W."/>
            <person name="Iyer V.N."/>
            <person name="Pollard D.A."/>
            <person name="Sackton T.B."/>
            <person name="Larracuente A.M."/>
            <person name="Singh N.D."/>
            <person name="Abad J.P."/>
            <person name="Abt D.N."/>
            <person name="Adryan B."/>
            <person name="Aguade M."/>
            <person name="Akashi H."/>
            <person name="Anderson W.W."/>
            <person name="Aquadro C.F."/>
            <person name="Ardell D.H."/>
            <person name="Arguello R."/>
            <person name="Artieri C.G."/>
            <person name="Barbash D.A."/>
            <person name="Barker D."/>
            <person name="Barsanti P."/>
            <person name="Batterham P."/>
            <person name="Batzoglou S."/>
            <person name="Begun D."/>
            <person name="Bhutkar A."/>
            <person name="Blanco E."/>
            <person name="Bosak S.A."/>
            <person name="Bradley R.K."/>
            <person name="Brand A.D."/>
            <person name="Brent M.R."/>
            <person name="Brooks A.N."/>
            <person name="Brown R.H."/>
            <person name="Butlin R.K."/>
            <person name="Caggese C."/>
            <person name="Calvi B.R."/>
            <person name="Bernardo de Carvalho A."/>
            <person name="Caspi A."/>
            <person name="Castrezana S."/>
            <person name="Celniker S.E."/>
            <person name="Chang J.L."/>
            <person name="Chapple C."/>
            <person name="Chatterji S."/>
            <person name="Chinwalla A."/>
            <person name="Civetta A."/>
            <person name="Clifton S.W."/>
            <person name="Comeron J.M."/>
            <person name="Costello J.C."/>
            <person name="Coyne J.A."/>
            <person name="Daub J."/>
            <person name="David R.G."/>
            <person name="Delcher A.L."/>
            <person name="Delehaunty K."/>
            <person name="Do C.B."/>
            <person name="Ebling H."/>
            <person name="Edwards K."/>
            <person name="Eickbush T."/>
            <person name="Evans J.D."/>
            <person name="Filipski A."/>
            <person name="Findeiss S."/>
            <person name="Freyhult E."/>
            <person name="Fulton L."/>
            <person name="Fulton R."/>
            <person name="Garcia A.C."/>
            <person name="Gardiner A."/>
            <person name="Garfield D.A."/>
            <person name="Garvin B.E."/>
            <person name="Gibson G."/>
            <person name="Gilbert D."/>
            <person name="Gnerre S."/>
            <person name="Godfrey J."/>
            <person name="Good R."/>
            <person name="Gotea V."/>
            <person name="Gravely B."/>
            <person name="Greenberg A.J."/>
            <person name="Griffiths-Jones S."/>
            <person name="Gross S."/>
            <person name="Guigo R."/>
            <person name="Gustafson E.A."/>
            <person name="Haerty W."/>
            <person name="Hahn M.W."/>
            <person name="Halligan D.L."/>
            <person name="Halpern A.L."/>
            <person name="Halter G.M."/>
            <person name="Han M.V."/>
            <person name="Heger A."/>
            <person name="Hillier L."/>
            <person name="Hinrichs A.S."/>
            <person name="Holmes I."/>
            <person name="Hoskins R.A."/>
            <person name="Hubisz M.J."/>
            <person name="Hultmark D."/>
            <person name="Huntley M.A."/>
            <person name="Jaffe D.B."/>
            <person name="Jagadeeshan S."/>
            <person name="Jeck W.R."/>
            <person name="Johnson J."/>
            <person name="Jones C.D."/>
            <person name="Jordan W.C."/>
            <person name="Karpen G.H."/>
            <person name="Kataoka E."/>
            <person name="Keightley P.D."/>
            <person name="Kheradpour P."/>
            <person name="Kirkness E.F."/>
            <person name="Koerich L.B."/>
            <person name="Kristiansen K."/>
            <person name="Kudrna D."/>
            <person name="Kulathinal R.J."/>
            <person name="Kumar S."/>
            <person name="Kwok R."/>
            <person name="Lander E."/>
            <person name="Langley C.H."/>
            <person name="Lapoint R."/>
            <person name="Lazzaro B.P."/>
            <person name="Lee S.J."/>
            <person name="Levesque L."/>
            <person name="Li R."/>
            <person name="Lin C.F."/>
            <person name="Lin M.F."/>
            <person name="Lindblad-Toh K."/>
            <person name="Llopart A."/>
            <person name="Long M."/>
            <person name="Low L."/>
            <person name="Lozovsky E."/>
            <person name="Lu J."/>
            <person name="Luo M."/>
            <person name="Machado C.A."/>
            <person name="Makalowski W."/>
            <person name="Marzo M."/>
            <person name="Matsuda M."/>
            <person name="Matzkin L."/>
            <person name="McAllister B."/>
            <person name="McBride C.S."/>
            <person name="McKernan B."/>
            <person name="McKernan K."/>
            <person name="Mendez-Lago M."/>
            <person name="Minx P."/>
            <person name="Mollenhauer M.U."/>
            <person name="Montooth K."/>
            <person name="Mount S.M."/>
            <person name="Mu X."/>
            <person name="Myers E."/>
            <person name="Negre B."/>
            <person name="Newfeld S."/>
            <person name="Nielsen R."/>
            <person name="Noor M.A."/>
            <person name="O'Grady P."/>
            <person name="Pachter L."/>
            <person name="Papaceit M."/>
            <person name="Parisi M.J."/>
            <person name="Parisi M."/>
            <person name="Parts L."/>
            <person name="Pedersen J.S."/>
            <person name="Pesole G."/>
            <person name="Phillippy A.M."/>
            <person name="Ponting C.P."/>
            <person name="Pop M."/>
            <person name="Porcelli D."/>
            <person name="Powell J.R."/>
            <person name="Prohaska S."/>
            <person name="Pruitt K."/>
            <person name="Puig M."/>
            <person name="Quesneville H."/>
            <person name="Ram K.R."/>
            <person name="Rand D."/>
            <person name="Rasmussen M.D."/>
            <person name="Reed L.K."/>
            <person name="Reenan R."/>
            <person name="Reily A."/>
            <person name="Remington K.A."/>
            <person name="Rieger T.T."/>
            <person name="Ritchie M.G."/>
            <person name="Robin C."/>
            <person name="Rogers Y.H."/>
            <person name="Rohde C."/>
            <person name="Rozas J."/>
            <person name="Rubenfield M.J."/>
            <person name="Ruiz A."/>
            <person name="Russo S."/>
            <person name="Salzberg S.L."/>
            <person name="Sanchez-Gracia A."/>
            <person name="Saranga D.J."/>
            <person name="Sato H."/>
            <person name="Schaeffer S.W."/>
            <person name="Schatz M.C."/>
            <person name="Schlenke T."/>
            <person name="Schwartz R."/>
            <person name="Segarra C."/>
            <person name="Singh R.S."/>
            <person name="Sirot L."/>
            <person name="Sirota M."/>
            <person name="Sisneros N.B."/>
            <person name="Smith C.D."/>
            <person name="Smith T.F."/>
            <person name="Spieth J."/>
            <person name="Stage D.E."/>
            <person name="Stark A."/>
            <person name="Stephan W."/>
            <person name="Strausberg R.L."/>
            <person name="Strempel S."/>
            <person name="Sturgill D."/>
            <person name="Sutton G."/>
            <person name="Sutton G.G."/>
            <person name="Tao W."/>
            <person name="Teichmann S."/>
            <person name="Tobari Y.N."/>
            <person name="Tomimura Y."/>
            <person name="Tsolas J.M."/>
            <person name="Valente V.L."/>
            <person name="Venter E."/>
            <person name="Venter J.C."/>
            <person name="Vicario S."/>
            <person name="Vieira F.G."/>
            <person name="Vilella A.J."/>
            <person name="Villasante A."/>
            <person name="Walenz B."/>
            <person name="Wang J."/>
            <person name="Wasserman M."/>
            <person name="Watts T."/>
            <person name="Wilson D."/>
            <person name="Wilson R.K."/>
            <person name="Wing R.A."/>
            <person name="Wolfner M.F."/>
            <person name="Wong A."/>
            <person name="Wong G.K."/>
            <person name="Wu C.I."/>
            <person name="Wu G."/>
            <person name="Yamamoto D."/>
            <person name="Yang H.P."/>
            <person name="Yang S.P."/>
            <person name="Yorke J.A."/>
            <person name="Yoshida K."/>
            <person name="Zdobnov E."/>
            <person name="Zhang P."/>
            <person name="Zhang Y."/>
            <person name="Zimin A.V."/>
            <person name="Baldwin J."/>
            <person name="Abdouelleil A."/>
            <person name="Abdulkadir J."/>
            <person name="Abebe A."/>
            <person name="Abera B."/>
            <person name="Abreu J."/>
            <person name="Acer S.C."/>
            <person name="Aftuck L."/>
            <person name="Alexander A."/>
            <person name="An P."/>
            <person name="Anderson E."/>
            <person name="Anderson S."/>
            <person name="Arachi H."/>
            <person name="Azer M."/>
            <person name="Bachantsang P."/>
            <person name="Barry A."/>
            <person name="Bayul T."/>
            <person name="Berlin A."/>
            <person name="Bessette D."/>
            <person name="Bloom T."/>
            <person name="Blye J."/>
            <person name="Boguslavskiy L."/>
            <person name="Bonnet C."/>
            <person name="Boukhgalter B."/>
            <person name="Bourzgui I."/>
            <person name="Brown A."/>
            <person name="Cahill P."/>
            <person name="Channer S."/>
            <person name="Cheshatsang Y."/>
            <person name="Chuda L."/>
            <person name="Citroen M."/>
            <person name="Collymore A."/>
            <person name="Cooke P."/>
            <person name="Costello M."/>
            <person name="D'Aco K."/>
            <person name="Daza R."/>
            <person name="De Haan G."/>
            <person name="DeGray S."/>
            <person name="DeMaso C."/>
            <person name="Dhargay N."/>
            <person name="Dooley K."/>
            <person name="Dooley E."/>
            <person name="Doricent M."/>
            <person name="Dorje P."/>
            <person name="Dorjee K."/>
            <person name="Dupes A."/>
            <person name="Elong R."/>
            <person name="Falk J."/>
            <person name="Farina A."/>
            <person name="Faro S."/>
            <person name="Ferguson D."/>
            <person name="Fisher S."/>
            <person name="Foley C.D."/>
            <person name="Franke A."/>
            <person name="Friedrich D."/>
            <person name="Gadbois L."/>
            <person name="Gearin G."/>
            <person name="Gearin C.R."/>
            <person name="Giannoukos G."/>
            <person name="Goode T."/>
            <person name="Graham J."/>
            <person name="Grandbois E."/>
            <person name="Grewal S."/>
            <person name="Gyaltsen K."/>
            <person name="Hafez N."/>
            <person name="Hagos B."/>
            <person name="Hall J."/>
            <person name="Henson C."/>
            <person name="Hollinger A."/>
            <person name="Honan T."/>
            <person name="Huard M.D."/>
            <person name="Hughes L."/>
            <person name="Hurhula B."/>
            <person name="Husby M.E."/>
            <person name="Kamat A."/>
            <person name="Kanga B."/>
            <person name="Kashin S."/>
            <person name="Khazanovich D."/>
            <person name="Kisner P."/>
            <person name="Lance K."/>
            <person name="Lara M."/>
            <person name="Lee W."/>
            <person name="Lennon N."/>
            <person name="Letendre F."/>
            <person name="LeVine R."/>
            <person name="Lipovsky A."/>
            <person name="Liu X."/>
            <person name="Liu J."/>
            <person name="Liu S."/>
            <person name="Lokyitsang T."/>
            <person name="Lokyitsang Y."/>
            <person name="Lubonja R."/>
            <person name="Lui A."/>
            <person name="MacDonald P."/>
            <person name="Magnisalis V."/>
            <person name="Maru K."/>
            <person name="Matthews C."/>
            <person name="McCusker W."/>
            <person name="McDonough S."/>
            <person name="Mehta T."/>
            <person name="Meldrim J."/>
            <person name="Meneus L."/>
            <person name="Mihai O."/>
            <person name="Mihalev A."/>
            <person name="Mihova T."/>
            <person name="Mittelman R."/>
            <person name="Mlenga V."/>
            <person name="Montmayeur A."/>
            <person name="Mulrain L."/>
            <person name="Navidi A."/>
            <person name="Naylor J."/>
            <person name="Negash T."/>
            <person name="Nguyen T."/>
            <person name="Nguyen N."/>
            <person name="Nicol R."/>
            <person name="Norbu C."/>
            <person name="Norbu N."/>
            <person name="Novod N."/>
            <person name="O'Neill B."/>
            <person name="Osman S."/>
            <person name="Markiewicz E."/>
            <person name="Oyono O.L."/>
            <person name="Patti C."/>
            <person name="Phunkhang P."/>
            <person name="Pierre F."/>
            <person name="Priest M."/>
            <person name="Raghuraman S."/>
            <person name="Rege F."/>
            <person name="Reyes R."/>
            <person name="Rise C."/>
            <person name="Rogov P."/>
            <person name="Ross K."/>
            <person name="Ryan E."/>
            <person name="Settipalli S."/>
            <person name="Shea T."/>
            <person name="Sherpa N."/>
            <person name="Shi L."/>
            <person name="Shih D."/>
            <person name="Sparrow T."/>
            <person name="Spaulding J."/>
            <person name="Stalker J."/>
            <person name="Stange-Thomann N."/>
            <person name="Stavropoulos S."/>
            <person name="Stone C."/>
            <person name="Strader C."/>
            <person name="Tesfaye S."/>
            <person name="Thomson T."/>
            <person name="Thoulutsang Y."/>
            <person name="Thoulutsang D."/>
            <person name="Topham K."/>
            <person name="Topping I."/>
            <person name="Tsamla T."/>
            <person name="Vassiliev H."/>
            <person name="Vo A."/>
            <person name="Wangchuk T."/>
            <person name="Wangdi T."/>
            <person name="Weiand M."/>
            <person name="Wilkinson J."/>
            <person name="Wilson A."/>
            <person name="Yadav S."/>
            <person name="Young G."/>
            <person name="Yu Q."/>
            <person name="Zembek L."/>
            <person name="Zhong D."/>
            <person name="Zimmer A."/>
            <person name="Zwirko Z."/>
            <person name="Jaffe D.B."/>
            <person name="Alvarez P."/>
            <person name="Brockman W."/>
            <person name="Butler J."/>
            <person name="Chin C."/>
            <person name="Gnerre S."/>
            <person name="Grabherr M."/>
            <person name="Kleber M."/>
            <person name="Mauceli E."/>
            <person name="MacCallum I."/>
        </authorList>
    </citation>
    <scope>NUCLEOTIDE SEQUENCE [LARGE SCALE GENOMIC DNA]</scope>
    <source>
        <strain evidence="2 3">TSC#14021-0224.01</strain>
    </source>
</reference>
<dbReference type="EMBL" id="CH954177">
    <property type="protein sequence ID" value="EDV59004.1"/>
    <property type="molecule type" value="Genomic_DNA"/>
</dbReference>
<dbReference type="PANTHER" id="PTHR46786:SF1">
    <property type="entry name" value="ZINC FINGER MATRIN-TYPE PROTEIN 3"/>
    <property type="match status" value="1"/>
</dbReference>
<evidence type="ECO:0000259" key="1">
    <source>
        <dbReference type="PROSITE" id="PS00028"/>
    </source>
</evidence>
<organism evidence="2 3">
    <name type="scientific">Drosophila erecta</name>
    <name type="common">Fruit fly</name>
    <dbReference type="NCBI Taxonomy" id="7220"/>
    <lineage>
        <taxon>Eukaryota</taxon>
        <taxon>Metazoa</taxon>
        <taxon>Ecdysozoa</taxon>
        <taxon>Arthropoda</taxon>
        <taxon>Hexapoda</taxon>
        <taxon>Insecta</taxon>
        <taxon>Pterygota</taxon>
        <taxon>Neoptera</taxon>
        <taxon>Endopterygota</taxon>
        <taxon>Diptera</taxon>
        <taxon>Brachycera</taxon>
        <taxon>Muscomorpha</taxon>
        <taxon>Ephydroidea</taxon>
        <taxon>Drosophilidae</taxon>
        <taxon>Drosophila</taxon>
        <taxon>Sophophora</taxon>
    </lineage>
</organism>
<dbReference type="InterPro" id="IPR003604">
    <property type="entry name" value="Matrin/U1-like-C_Znf_C2H2"/>
</dbReference>
<dbReference type="Gene3D" id="3.30.160.60">
    <property type="entry name" value="Classic Zinc Finger"/>
    <property type="match status" value="4"/>
</dbReference>
<dbReference type="PANTHER" id="PTHR46786">
    <property type="entry name" value="ZINC FINGER MATRIN-TYPE PROTEIN 3"/>
    <property type="match status" value="1"/>
</dbReference>
<dbReference type="KEGG" id="der:6541799"/>
<dbReference type="InterPro" id="IPR013087">
    <property type="entry name" value="Znf_C2H2_type"/>
</dbReference>
<dbReference type="SMART" id="SM00355">
    <property type="entry name" value="ZnF_C2H2"/>
    <property type="match status" value="4"/>
</dbReference>
<dbReference type="OrthoDB" id="434647at2759"/>
<dbReference type="GO" id="GO:0008270">
    <property type="term" value="F:zinc ion binding"/>
    <property type="evidence" value="ECO:0007669"/>
    <property type="project" value="InterPro"/>
</dbReference>
<dbReference type="InterPro" id="IPR052644">
    <property type="entry name" value="ZMAT3"/>
</dbReference>
<dbReference type="PhylomeDB" id="B3N559"/>
<protein>
    <recommendedName>
        <fullName evidence="1">C2H2-type domain-containing protein</fullName>
    </recommendedName>
</protein>
<dbReference type="SMART" id="SM00451">
    <property type="entry name" value="ZnF_U1"/>
    <property type="match status" value="4"/>
</dbReference>
<dbReference type="Proteomes" id="UP000008711">
    <property type="component" value="Unassembled WGS sequence"/>
</dbReference>
<sequence>MLSHRFNLHPQRRLPVIHEQIAKQCAMNIVRVASAMPQPQPRCPSGHVVVLVELRRTDEQTVYRYQVHVPPTGWPSEDLEEEGKRFQQLVLPGTLEALGLKLPQPERPPCPMHGRSLMEMGWSPNSNSGPPPMLMMQSSVHVINGQNSPTDFTTFSEPVVTDQSPDVMRAHFMASLYHQESSPLSYSDIWVSEGSPRGLPGSETLPKTLFPQLCLGEKEESTVANGIRPINGYQAASKPIVANPRHVAELCLDSNGEYVLNEQLRRPFISCHPNPDIPNIVKMEQPYFFQNQSHQVESPINGLSGYMSDLSDNGYSSHVSGNPKNGHRDQPAAFSDQRIVLHPNFGQAQGHGAVSGLRANHLRQETLVRPQKPGLALASDLSPMNPQELQSLFRWNYCALCQYVIRSGQNAIDHYSSRAHERKISSWLVHQGYANLAGQDGDAFGGTIGQTDFYCKLCDLKLTSLSHAQQHFFGRRHRMVARHKIRPYGDGFYDREGNWVRTDAKYPMCELCDVSITSESQMAMHLAGARHRRRMHIAYAGASDGGMEMGMGLVPFDGTHMYRINGNGSLAPIRPLGLQMLHGTLPLPLDDPSAAFYCEACNITLNHLKSVKQHEQGRMHRRNMHRLPGQPVFC</sequence>
<accession>B3N559</accession>
<dbReference type="AlphaFoldDB" id="B3N559"/>
<dbReference type="eggNOG" id="ENOG502S3W6">
    <property type="taxonomic scope" value="Eukaryota"/>
</dbReference>
<name>B3N559_DROER</name>
<dbReference type="SUPFAM" id="SSF57667">
    <property type="entry name" value="beta-beta-alpha zinc fingers"/>
    <property type="match status" value="4"/>
</dbReference>
<dbReference type="Pfam" id="PF12874">
    <property type="entry name" value="zf-met"/>
    <property type="match status" value="4"/>
</dbReference>
<dbReference type="PROSITE" id="PS00028">
    <property type="entry name" value="ZINC_FINGER_C2H2_1"/>
    <property type="match status" value="1"/>
</dbReference>
<evidence type="ECO:0000313" key="3">
    <source>
        <dbReference type="Proteomes" id="UP000008711"/>
    </source>
</evidence>
<evidence type="ECO:0000313" key="2">
    <source>
        <dbReference type="EMBL" id="EDV59004.1"/>
    </source>
</evidence>
<feature type="domain" description="C2H2-type" evidence="1">
    <location>
        <begin position="598"/>
        <end position="620"/>
    </location>
</feature>
<gene>
    <name evidence="2" type="primary">Dere\GG23661</name>
    <name evidence="2" type="synonym">dere_GLEANR_8462</name>
    <name evidence="2" type="synonym">GG23661</name>
    <name evidence="2" type="ORF">Dere_GG23661</name>
</gene>
<dbReference type="InterPro" id="IPR036236">
    <property type="entry name" value="Znf_C2H2_sf"/>
</dbReference>
<reference evidence="2 3" key="2">
    <citation type="journal article" date="2008" name="Bioinformatics">
        <title>Assembly reconciliation.</title>
        <authorList>
            <person name="Zimin A.V."/>
            <person name="Smith D.R."/>
            <person name="Sutton G."/>
            <person name="Yorke J.A."/>
        </authorList>
    </citation>
    <scope>NUCLEOTIDE SEQUENCE [LARGE SCALE GENOMIC DNA]</scope>
    <source>
        <strain evidence="2 3">TSC#14021-0224.01</strain>
    </source>
</reference>
<dbReference type="HOGENOM" id="CLU_413494_0_0_1"/>
<dbReference type="GO" id="GO:0003676">
    <property type="term" value="F:nucleic acid binding"/>
    <property type="evidence" value="ECO:0007669"/>
    <property type="project" value="InterPro"/>
</dbReference>
<keyword evidence="3" id="KW-1185">Reference proteome</keyword>